<sequence>MYKAAGLFDPISSSIQATEFTIKDAYMLNFFENNSSRLPRWCNGAAAAGDELPFCQIQGKYRMELPGYNTMDPYPHMNERCPSLPPYYPRPKDC</sequence>
<dbReference type="EMBL" id="BSYO01000027">
    <property type="protein sequence ID" value="GMH24346.1"/>
    <property type="molecule type" value="Genomic_DNA"/>
</dbReference>
<name>A0AAD3Y282_NEPGR</name>
<dbReference type="AlphaFoldDB" id="A0AAD3Y282"/>
<proteinExistence type="predicted"/>
<comment type="caution">
    <text evidence="1">The sequence shown here is derived from an EMBL/GenBank/DDBJ whole genome shotgun (WGS) entry which is preliminary data.</text>
</comment>
<organism evidence="1 2">
    <name type="scientific">Nepenthes gracilis</name>
    <name type="common">Slender pitcher plant</name>
    <dbReference type="NCBI Taxonomy" id="150966"/>
    <lineage>
        <taxon>Eukaryota</taxon>
        <taxon>Viridiplantae</taxon>
        <taxon>Streptophyta</taxon>
        <taxon>Embryophyta</taxon>
        <taxon>Tracheophyta</taxon>
        <taxon>Spermatophyta</taxon>
        <taxon>Magnoliopsida</taxon>
        <taxon>eudicotyledons</taxon>
        <taxon>Gunneridae</taxon>
        <taxon>Pentapetalae</taxon>
        <taxon>Caryophyllales</taxon>
        <taxon>Nepenthaceae</taxon>
        <taxon>Nepenthes</taxon>
    </lineage>
</organism>
<evidence type="ECO:0000313" key="2">
    <source>
        <dbReference type="Proteomes" id="UP001279734"/>
    </source>
</evidence>
<dbReference type="Proteomes" id="UP001279734">
    <property type="component" value="Unassembled WGS sequence"/>
</dbReference>
<dbReference type="PANTHER" id="PTHR31354">
    <property type="entry name" value="OS01G0793500 PROTEIN"/>
    <property type="match status" value="1"/>
</dbReference>
<dbReference type="PANTHER" id="PTHR31354:SF2">
    <property type="entry name" value="OS01G0793500 PROTEIN"/>
    <property type="match status" value="1"/>
</dbReference>
<accession>A0AAD3Y282</accession>
<reference evidence="1" key="1">
    <citation type="submission" date="2023-05" db="EMBL/GenBank/DDBJ databases">
        <title>Nepenthes gracilis genome sequencing.</title>
        <authorList>
            <person name="Fukushima K."/>
        </authorList>
    </citation>
    <scope>NUCLEOTIDE SEQUENCE</scope>
    <source>
        <strain evidence="1">SING2019-196</strain>
    </source>
</reference>
<gene>
    <name evidence="1" type="ORF">Nepgr_026189</name>
</gene>
<keyword evidence="2" id="KW-1185">Reference proteome</keyword>
<evidence type="ECO:0000313" key="1">
    <source>
        <dbReference type="EMBL" id="GMH24346.1"/>
    </source>
</evidence>
<protein>
    <submittedName>
        <fullName evidence="1">Uncharacterized protein</fullName>
    </submittedName>
</protein>